<dbReference type="PANTHER" id="PTHR46623:SF6">
    <property type="entry name" value="ALPHA_BETA-HYDROLASES SUPERFAMILY PROTEIN"/>
    <property type="match status" value="1"/>
</dbReference>
<dbReference type="AlphaFoldDB" id="W8EV68"/>
<evidence type="ECO:0000256" key="1">
    <source>
        <dbReference type="SAM" id="SignalP"/>
    </source>
</evidence>
<dbReference type="GO" id="GO:0016787">
    <property type="term" value="F:hydrolase activity"/>
    <property type="evidence" value="ECO:0007669"/>
    <property type="project" value="UniProtKB-KW"/>
</dbReference>
<dbReference type="InterPro" id="IPR029058">
    <property type="entry name" value="AB_hydrolase_fold"/>
</dbReference>
<dbReference type="Proteomes" id="UP000019423">
    <property type="component" value="Chromosome"/>
</dbReference>
<dbReference type="PATRIC" id="fig|1227739.3.peg.1747"/>
<dbReference type="Gene3D" id="3.40.50.1820">
    <property type="entry name" value="alpha/beta hydrolase"/>
    <property type="match status" value="1"/>
</dbReference>
<name>W8EV68_9BACT</name>
<dbReference type="PANTHER" id="PTHR46623">
    <property type="entry name" value="CARBOXYMETHYLENEBUTENOLIDASE-RELATED"/>
    <property type="match status" value="1"/>
</dbReference>
<sequence>MLFFSPHLHLPFSMKKLWTLCAALLSVVSVASAQSTMSCCTKPAAGQAATEVFAMLASNEDFSGGHDAPLPFTYAGEGGMIEFKTTDGQTGKAFEIKSKTKSDKYLFVIHEWWGLNDYIKQEAGRFAEELPGVNVIALDLYDGQIATDADQAGKLMQGVKTERAQAIINGALAYAGPKAQISSIGWCFGGGWSIQTALLAGPKAKACVAYYGMPEKDVAKLKTLNTDVLFVFAKQDKWINQEVVDQFRKDMAAAKKGLTVKTYDADHAFANPSNPKYSKDMAADAHAASVAYLKKNLKVK</sequence>
<evidence type="ECO:0000313" key="3">
    <source>
        <dbReference type="EMBL" id="AHJ97114.1"/>
    </source>
</evidence>
<dbReference type="InterPro" id="IPR002925">
    <property type="entry name" value="Dienelactn_hydro"/>
</dbReference>
<keyword evidence="4" id="KW-1185">Reference proteome</keyword>
<dbReference type="STRING" id="1227739.Hsw_1519"/>
<dbReference type="HOGENOM" id="CLU_054590_7_2_10"/>
<feature type="domain" description="Dienelactone hydrolase" evidence="2">
    <location>
        <begin position="102"/>
        <end position="295"/>
    </location>
</feature>
<organism evidence="3 4">
    <name type="scientific">Hymenobacter swuensis DY53</name>
    <dbReference type="NCBI Taxonomy" id="1227739"/>
    <lineage>
        <taxon>Bacteria</taxon>
        <taxon>Pseudomonadati</taxon>
        <taxon>Bacteroidota</taxon>
        <taxon>Cytophagia</taxon>
        <taxon>Cytophagales</taxon>
        <taxon>Hymenobacteraceae</taxon>
        <taxon>Hymenobacter</taxon>
    </lineage>
</organism>
<dbReference type="KEGG" id="hsw:Hsw_1519"/>
<gene>
    <name evidence="3" type="ORF">Hsw_1519</name>
</gene>
<feature type="signal peptide" evidence="1">
    <location>
        <begin position="1"/>
        <end position="33"/>
    </location>
</feature>
<dbReference type="SUPFAM" id="SSF53474">
    <property type="entry name" value="alpha/beta-Hydrolases"/>
    <property type="match status" value="1"/>
</dbReference>
<keyword evidence="1" id="KW-0732">Signal</keyword>
<reference evidence="3 4" key="1">
    <citation type="submission" date="2014-01" db="EMBL/GenBank/DDBJ databases">
        <title>Complete genome sequence of ionizing-radiation resistance bacterium Hymenobacter swuensis DY53.</title>
        <authorList>
            <person name="Jung J.-H."/>
            <person name="Jeong S.-W."/>
            <person name="Joe M.-H."/>
            <person name="Cho y.-j."/>
            <person name="Kim M.-K."/>
            <person name="Lim S.-Y."/>
        </authorList>
    </citation>
    <scope>NUCLEOTIDE SEQUENCE [LARGE SCALE GENOMIC DNA]</scope>
    <source>
        <strain evidence="3 4">DY53</strain>
    </source>
</reference>
<protein>
    <submittedName>
        <fullName evidence="3">Dienelactone hydrolase</fullName>
    </submittedName>
</protein>
<evidence type="ECO:0000259" key="2">
    <source>
        <dbReference type="Pfam" id="PF01738"/>
    </source>
</evidence>
<accession>W8EV68</accession>
<feature type="chain" id="PRO_5004910013" evidence="1">
    <location>
        <begin position="34"/>
        <end position="300"/>
    </location>
</feature>
<dbReference type="eggNOG" id="COG0412">
    <property type="taxonomic scope" value="Bacteria"/>
</dbReference>
<proteinExistence type="predicted"/>
<dbReference type="InterPro" id="IPR051049">
    <property type="entry name" value="Dienelactone_hydrolase-like"/>
</dbReference>
<dbReference type="Pfam" id="PF01738">
    <property type="entry name" value="DLH"/>
    <property type="match status" value="1"/>
</dbReference>
<keyword evidence="3" id="KW-0378">Hydrolase</keyword>
<dbReference type="EMBL" id="CP007145">
    <property type="protein sequence ID" value="AHJ97114.1"/>
    <property type="molecule type" value="Genomic_DNA"/>
</dbReference>
<evidence type="ECO:0000313" key="4">
    <source>
        <dbReference type="Proteomes" id="UP000019423"/>
    </source>
</evidence>